<accession>A0A1F6W4U8</accession>
<evidence type="ECO:0000259" key="4">
    <source>
        <dbReference type="Pfam" id="PF05698"/>
    </source>
</evidence>
<dbReference type="Proteomes" id="UP000177777">
    <property type="component" value="Unassembled WGS sequence"/>
</dbReference>
<dbReference type="EMBL" id="MFUE01000020">
    <property type="protein sequence ID" value="OGI76958.1"/>
    <property type="molecule type" value="Genomic_DNA"/>
</dbReference>
<dbReference type="Pfam" id="PF05698">
    <property type="entry name" value="Trigger_C"/>
    <property type="match status" value="1"/>
</dbReference>
<evidence type="ECO:0000313" key="5">
    <source>
        <dbReference type="EMBL" id="OGI76958.1"/>
    </source>
</evidence>
<dbReference type="InterPro" id="IPR036611">
    <property type="entry name" value="Trigger_fac_ribosome-bd_sf"/>
</dbReference>
<dbReference type="STRING" id="1801754.A3D42_02385"/>
<dbReference type="SUPFAM" id="SSF102735">
    <property type="entry name" value="Trigger factor ribosome-binding domain"/>
    <property type="match status" value="1"/>
</dbReference>
<dbReference type="Pfam" id="PF05697">
    <property type="entry name" value="Trigger_N"/>
    <property type="match status" value="1"/>
</dbReference>
<evidence type="ECO:0000313" key="6">
    <source>
        <dbReference type="Proteomes" id="UP000177777"/>
    </source>
</evidence>
<dbReference type="InterPro" id="IPR037041">
    <property type="entry name" value="Trigger_fac_C_sf"/>
</dbReference>
<keyword evidence="2" id="KW-0413">Isomerase</keyword>
<feature type="domain" description="Trigger factor C-terminal" evidence="4">
    <location>
        <begin position="193"/>
        <end position="326"/>
    </location>
</feature>
<feature type="domain" description="Trigger factor ribosome-binding bacterial" evidence="3">
    <location>
        <begin position="1"/>
        <end position="150"/>
    </location>
</feature>
<evidence type="ECO:0000256" key="2">
    <source>
        <dbReference type="ARBA" id="ARBA00023235"/>
    </source>
</evidence>
<dbReference type="AlphaFoldDB" id="A0A1F6W4U8"/>
<organism evidence="5 6">
    <name type="scientific">Candidatus Nomurabacteria bacterium RIFCSPHIGHO2_02_FULL_41_18</name>
    <dbReference type="NCBI Taxonomy" id="1801754"/>
    <lineage>
        <taxon>Bacteria</taxon>
        <taxon>Candidatus Nomuraibacteriota</taxon>
    </lineage>
</organism>
<dbReference type="InterPro" id="IPR027304">
    <property type="entry name" value="Trigger_fact/SurA_dom_sf"/>
</dbReference>
<keyword evidence="1" id="KW-0697">Rotamase</keyword>
<evidence type="ECO:0000259" key="3">
    <source>
        <dbReference type="Pfam" id="PF05697"/>
    </source>
</evidence>
<dbReference type="GO" id="GO:0003755">
    <property type="term" value="F:peptidyl-prolyl cis-trans isomerase activity"/>
    <property type="evidence" value="ECO:0007669"/>
    <property type="project" value="UniProtKB-KW"/>
</dbReference>
<protein>
    <submittedName>
        <fullName evidence="5">Uncharacterized protein</fullName>
    </submittedName>
</protein>
<dbReference type="SUPFAM" id="SSF109998">
    <property type="entry name" value="Triger factor/SurA peptide-binding domain-like"/>
    <property type="match status" value="1"/>
</dbReference>
<name>A0A1F6W4U8_9BACT</name>
<dbReference type="InterPro" id="IPR008880">
    <property type="entry name" value="Trigger_fac_C"/>
</dbReference>
<sequence length="347" mass="40222">MQYTNKKLPKSEIKIEGELETDLFETYFGKALRKIGQTLELDGFRKGKIPENVILSKVPEIRILEEMAELALSEHYPKIIELENLDPIGRPDIAITKLARKNPLGFKIKVVVMPEIKLPDYKKIAKKIVDDISPTEKETAVSDEELENTIVDIRKSRAPKKHITNPDLETSDVSNLPEFNDEFVKSLGSFTDIEDFKIKLRENIKLEKQNQAKEKTRLKIIEEIIEKSELEVPDILIEIELDKILYRMESDITQMGLQFEDYLKHLTKTKEDLRKDFRNDGEKKAKLTLILNEIAKVEKIIADEKQVAREVAQILEHYKEADPDRARAHAEEVLTNEKIFQFLESQT</sequence>
<comment type="caution">
    <text evidence="5">The sequence shown here is derived from an EMBL/GenBank/DDBJ whole genome shotgun (WGS) entry which is preliminary data.</text>
</comment>
<gene>
    <name evidence="5" type="ORF">A3D42_02385</name>
</gene>
<dbReference type="InterPro" id="IPR008881">
    <property type="entry name" value="Trigger_fac_ribosome-bd_bac"/>
</dbReference>
<proteinExistence type="predicted"/>
<reference evidence="5 6" key="1">
    <citation type="journal article" date="2016" name="Nat. Commun.">
        <title>Thousands of microbial genomes shed light on interconnected biogeochemical processes in an aquifer system.</title>
        <authorList>
            <person name="Anantharaman K."/>
            <person name="Brown C.T."/>
            <person name="Hug L.A."/>
            <person name="Sharon I."/>
            <person name="Castelle C.J."/>
            <person name="Probst A.J."/>
            <person name="Thomas B.C."/>
            <person name="Singh A."/>
            <person name="Wilkins M.J."/>
            <person name="Karaoz U."/>
            <person name="Brodie E.L."/>
            <person name="Williams K.H."/>
            <person name="Hubbard S.S."/>
            <person name="Banfield J.F."/>
        </authorList>
    </citation>
    <scope>NUCLEOTIDE SEQUENCE [LARGE SCALE GENOMIC DNA]</scope>
</reference>
<dbReference type="GO" id="GO:0015031">
    <property type="term" value="P:protein transport"/>
    <property type="evidence" value="ECO:0007669"/>
    <property type="project" value="InterPro"/>
</dbReference>
<evidence type="ECO:0000256" key="1">
    <source>
        <dbReference type="ARBA" id="ARBA00023110"/>
    </source>
</evidence>
<dbReference type="GO" id="GO:0006457">
    <property type="term" value="P:protein folding"/>
    <property type="evidence" value="ECO:0007669"/>
    <property type="project" value="InterPro"/>
</dbReference>
<dbReference type="Gene3D" id="1.10.3120.10">
    <property type="entry name" value="Trigger factor, C-terminal domain"/>
    <property type="match status" value="1"/>
</dbReference>
<dbReference type="Gene3D" id="3.30.70.1050">
    <property type="entry name" value="Trigger factor ribosome-binding domain"/>
    <property type="match status" value="1"/>
</dbReference>